<proteinExistence type="predicted"/>
<comment type="subcellular location">
    <subcellularLocation>
        <location evidence="1">Membrane</location>
        <topology evidence="1">Lipid-anchor</topology>
    </subcellularLocation>
</comment>
<keyword evidence="4" id="KW-0143">Chaperone</keyword>
<evidence type="ECO:0000256" key="3">
    <source>
        <dbReference type="ARBA" id="ARBA00023139"/>
    </source>
</evidence>
<dbReference type="Pfam" id="PF00226">
    <property type="entry name" value="DnaJ"/>
    <property type="match status" value="1"/>
</dbReference>
<dbReference type="GeneTree" id="ENSGT00940000168301"/>
<dbReference type="Gene3D" id="1.10.287.110">
    <property type="entry name" value="DnaJ domain"/>
    <property type="match status" value="1"/>
</dbReference>
<keyword evidence="3" id="KW-0564">Palmitate</keyword>
<protein>
    <recommendedName>
        <fullName evidence="7">J domain-containing protein</fullName>
    </recommendedName>
</protein>
<accession>A0A8C4NGM7</accession>
<feature type="compositionally biased region" description="Acidic residues" evidence="6">
    <location>
        <begin position="95"/>
        <end position="122"/>
    </location>
</feature>
<feature type="compositionally biased region" description="Polar residues" evidence="6">
    <location>
        <begin position="321"/>
        <end position="353"/>
    </location>
</feature>
<dbReference type="Ensembl" id="ENSEBUT00000006141.1">
    <property type="protein sequence ID" value="ENSEBUP00000005698.1"/>
    <property type="gene ID" value="ENSEBUG00000003852.1"/>
</dbReference>
<dbReference type="GO" id="GO:0005737">
    <property type="term" value="C:cytoplasm"/>
    <property type="evidence" value="ECO:0007669"/>
    <property type="project" value="UniProtKB-ARBA"/>
</dbReference>
<dbReference type="SMART" id="SM00271">
    <property type="entry name" value="DnaJ"/>
    <property type="match status" value="1"/>
</dbReference>
<feature type="domain" description="J" evidence="7">
    <location>
        <begin position="160"/>
        <end position="224"/>
    </location>
</feature>
<keyword evidence="9" id="KW-1185">Reference proteome</keyword>
<dbReference type="InterPro" id="IPR051434">
    <property type="entry name" value="DnaJ_C_subfamily_member5"/>
</dbReference>
<reference evidence="8" key="1">
    <citation type="submission" date="2025-08" db="UniProtKB">
        <authorList>
            <consortium name="Ensembl"/>
        </authorList>
    </citation>
    <scope>IDENTIFICATION</scope>
</reference>
<organism evidence="8 9">
    <name type="scientific">Eptatretus burgeri</name>
    <name type="common">Inshore hagfish</name>
    <dbReference type="NCBI Taxonomy" id="7764"/>
    <lineage>
        <taxon>Eukaryota</taxon>
        <taxon>Metazoa</taxon>
        <taxon>Chordata</taxon>
        <taxon>Craniata</taxon>
        <taxon>Vertebrata</taxon>
        <taxon>Cyclostomata</taxon>
        <taxon>Myxini</taxon>
        <taxon>Myxiniformes</taxon>
        <taxon>Myxinidae</taxon>
        <taxon>Eptatretinae</taxon>
        <taxon>Eptatretus</taxon>
    </lineage>
</organism>
<dbReference type="InterPro" id="IPR036869">
    <property type="entry name" value="J_dom_sf"/>
</dbReference>
<evidence type="ECO:0000313" key="8">
    <source>
        <dbReference type="Ensembl" id="ENSEBUP00000005698.1"/>
    </source>
</evidence>
<dbReference type="PRINTS" id="PR00625">
    <property type="entry name" value="JDOMAIN"/>
</dbReference>
<keyword evidence="2" id="KW-0472">Membrane</keyword>
<evidence type="ECO:0000256" key="6">
    <source>
        <dbReference type="SAM" id="MobiDB-lite"/>
    </source>
</evidence>
<reference evidence="8" key="2">
    <citation type="submission" date="2025-09" db="UniProtKB">
        <authorList>
            <consortium name="Ensembl"/>
        </authorList>
    </citation>
    <scope>IDENTIFICATION</scope>
</reference>
<evidence type="ECO:0000259" key="7">
    <source>
        <dbReference type="PROSITE" id="PS50076"/>
    </source>
</evidence>
<feature type="region of interest" description="Disordered" evidence="6">
    <location>
        <begin position="88"/>
        <end position="141"/>
    </location>
</feature>
<keyword evidence="5" id="KW-0449">Lipoprotein</keyword>
<dbReference type="Proteomes" id="UP000694388">
    <property type="component" value="Unplaced"/>
</dbReference>
<feature type="compositionally biased region" description="Basic and acidic residues" evidence="6">
    <location>
        <begin position="123"/>
        <end position="141"/>
    </location>
</feature>
<evidence type="ECO:0000256" key="5">
    <source>
        <dbReference type="ARBA" id="ARBA00023288"/>
    </source>
</evidence>
<name>A0A8C4NGM7_EPTBU</name>
<dbReference type="PANTHER" id="PTHR44027">
    <property type="entry name" value="DNAJ HOMOLOG SUBFAMILY C MEMBER 5 HOMOLOG"/>
    <property type="match status" value="1"/>
</dbReference>
<evidence type="ECO:0000256" key="2">
    <source>
        <dbReference type="ARBA" id="ARBA00023136"/>
    </source>
</evidence>
<sequence>MCTCSMMEAGRQDASSSNAVCLQESRQLLDRLFGSNNSTAMRSTMKLDPDYVDSVIVKEKEKASAIDNYASSKGDATASNQTAKDLRMGVKWENLQEEEEQEDYDCEEEEEEEEDGDYDEEKEQQLEGDLKQEEEHDKDGFDTTAVMSQRQRAHSTSGESLYAVLGLHKGASSEEIKRAYRSLALKWHPDKNSNVEAADKFKDINHANTILSDETKRSIYDQYGSMGLYISEQVGEENVKTYFLMSSPWFKALSIFLACITGCCCCCCCFFCCCNCCGRCKDMPEEDVDRKTNYESMDDAEVDMDSPQNATIPMPAPSSKPGLNTTNSTNATVTQQPRSSSENKYINGTSLPS</sequence>
<dbReference type="InterPro" id="IPR001623">
    <property type="entry name" value="DnaJ_domain"/>
</dbReference>
<dbReference type="AlphaFoldDB" id="A0A8C4NGM7"/>
<evidence type="ECO:0000313" key="9">
    <source>
        <dbReference type="Proteomes" id="UP000694388"/>
    </source>
</evidence>
<dbReference type="CDD" id="cd06257">
    <property type="entry name" value="DnaJ"/>
    <property type="match status" value="1"/>
</dbReference>
<dbReference type="PANTHER" id="PTHR44027:SF7">
    <property type="entry name" value="DNAJ HOMOLOG SUBFAMILY C MEMBER 5 HOMOLOG"/>
    <property type="match status" value="1"/>
</dbReference>
<evidence type="ECO:0000256" key="1">
    <source>
        <dbReference type="ARBA" id="ARBA00004635"/>
    </source>
</evidence>
<dbReference type="PROSITE" id="PS50076">
    <property type="entry name" value="DNAJ_2"/>
    <property type="match status" value="1"/>
</dbReference>
<feature type="region of interest" description="Disordered" evidence="6">
    <location>
        <begin position="299"/>
        <end position="353"/>
    </location>
</feature>
<dbReference type="GO" id="GO:0016020">
    <property type="term" value="C:membrane"/>
    <property type="evidence" value="ECO:0007669"/>
    <property type="project" value="UniProtKB-SubCell"/>
</dbReference>
<evidence type="ECO:0000256" key="4">
    <source>
        <dbReference type="ARBA" id="ARBA00023186"/>
    </source>
</evidence>
<dbReference type="SUPFAM" id="SSF46565">
    <property type="entry name" value="Chaperone J-domain"/>
    <property type="match status" value="1"/>
</dbReference>